<dbReference type="NCBIfam" id="TIGR03314">
    <property type="entry name" value="Se_ssnA"/>
    <property type="match status" value="1"/>
</dbReference>
<dbReference type="InterPro" id="IPR006680">
    <property type="entry name" value="Amidohydro-rel"/>
</dbReference>
<evidence type="ECO:0000313" key="3">
    <source>
        <dbReference type="EMBL" id="SHI56575.1"/>
    </source>
</evidence>
<dbReference type="InterPro" id="IPR017700">
    <property type="entry name" value="Aminohydrolase_SsnA"/>
</dbReference>
<dbReference type="PANTHER" id="PTHR43794">
    <property type="entry name" value="AMINOHYDROLASE SSNA-RELATED"/>
    <property type="match status" value="1"/>
</dbReference>
<dbReference type="PANTHER" id="PTHR43794:SF11">
    <property type="entry name" value="AMIDOHYDROLASE-RELATED DOMAIN-CONTAINING PROTEIN"/>
    <property type="match status" value="1"/>
</dbReference>
<evidence type="ECO:0000256" key="1">
    <source>
        <dbReference type="ARBA" id="ARBA00022801"/>
    </source>
</evidence>
<evidence type="ECO:0000259" key="2">
    <source>
        <dbReference type="Pfam" id="PF01979"/>
    </source>
</evidence>
<keyword evidence="4" id="KW-1185">Reference proteome</keyword>
<proteinExistence type="predicted"/>
<dbReference type="EMBL" id="FQYT01000004">
    <property type="protein sequence ID" value="SHI56575.1"/>
    <property type="molecule type" value="Genomic_DNA"/>
</dbReference>
<keyword evidence="1" id="KW-0378">Hydrolase</keyword>
<dbReference type="Proteomes" id="UP000184342">
    <property type="component" value="Unassembled WGS sequence"/>
</dbReference>
<dbReference type="Pfam" id="PF01979">
    <property type="entry name" value="Amidohydro_1"/>
    <property type="match status" value="1"/>
</dbReference>
<reference evidence="3 4" key="1">
    <citation type="submission" date="2016-11" db="EMBL/GenBank/DDBJ databases">
        <authorList>
            <person name="Jaros S."/>
            <person name="Januszkiewicz K."/>
            <person name="Wedrychowicz H."/>
        </authorList>
    </citation>
    <scope>NUCLEOTIDE SEQUENCE [LARGE SCALE GENOMIC DNA]</scope>
    <source>
        <strain evidence="3 4">DSM 15970</strain>
    </source>
</reference>
<dbReference type="GO" id="GO:0016810">
    <property type="term" value="F:hydrolase activity, acting on carbon-nitrogen (but not peptide) bonds"/>
    <property type="evidence" value="ECO:0007669"/>
    <property type="project" value="InterPro"/>
</dbReference>
<dbReference type="Gene3D" id="3.20.20.140">
    <property type="entry name" value="Metal-dependent hydrolases"/>
    <property type="match status" value="1"/>
</dbReference>
<dbReference type="AlphaFoldDB" id="A0A1M6C6D8"/>
<organism evidence="3 4">
    <name type="scientific">Parasporobacterium paucivorans DSM 15970</name>
    <dbReference type="NCBI Taxonomy" id="1122934"/>
    <lineage>
        <taxon>Bacteria</taxon>
        <taxon>Bacillati</taxon>
        <taxon>Bacillota</taxon>
        <taxon>Clostridia</taxon>
        <taxon>Lachnospirales</taxon>
        <taxon>Lachnospiraceae</taxon>
        <taxon>Parasporobacterium</taxon>
    </lineage>
</organism>
<evidence type="ECO:0000313" key="4">
    <source>
        <dbReference type="Proteomes" id="UP000184342"/>
    </source>
</evidence>
<dbReference type="RefSeq" id="WP_073992777.1">
    <property type="nucleotide sequence ID" value="NZ_FQYT01000004.1"/>
</dbReference>
<gene>
    <name evidence="3" type="ORF">SAMN02745691_00485</name>
</gene>
<sequence length="446" mass="49086">MILIGNGRMITRDPANPYYENGAVCVKGNVIVEAGDFIQLKGKYPEAEFLDAVGGVIMPGLINTHHHIYSAMARGMSIPGYAPKNFSQILEGLWWRLDRKLTLEQTSLSACATYLDCIRNGVTTVFDHHASYGSISGSLQTIAEAARRMGVRTCLCYEVSERDGEEKAKQAVKENFDFAEYAQSEGGDMLKAMMGLHASFTLSDQILEYIVSENKKGIGYHIHVAEGIADVEDSLKKYGIPVVKRLEDRNILGSKTLAVHCVHINEEEMDILRETETVVIHNPESNMGNAVGCPKVLDMYAKGVLLGLGTDGYTSDMMETMKTANVLHKHDTKDPGAAWGEVPEMLFANNARIAGRFFDTPLGVLRPGAAADIIVTDYIPLTPMTGENYNSHILFGMSGRSVVTTMIDGTILMKDRKLTQTDEEELLARSRVQAAGLWESIRGIDR</sequence>
<dbReference type="SUPFAM" id="SSF51556">
    <property type="entry name" value="Metallo-dependent hydrolases"/>
    <property type="match status" value="1"/>
</dbReference>
<feature type="domain" description="Amidohydrolase-related" evidence="2">
    <location>
        <begin position="56"/>
        <end position="411"/>
    </location>
</feature>
<dbReference type="CDD" id="cd01298">
    <property type="entry name" value="ATZ_TRZ_like"/>
    <property type="match status" value="1"/>
</dbReference>
<dbReference type="InterPro" id="IPR050287">
    <property type="entry name" value="MTA/SAH_deaminase"/>
</dbReference>
<accession>A0A1M6C6D8</accession>
<name>A0A1M6C6D8_9FIRM</name>
<dbReference type="SUPFAM" id="SSF51338">
    <property type="entry name" value="Composite domain of metallo-dependent hydrolases"/>
    <property type="match status" value="1"/>
</dbReference>
<dbReference type="NCBIfam" id="NF005540">
    <property type="entry name" value="PRK07203.1"/>
    <property type="match status" value="1"/>
</dbReference>
<dbReference type="Gene3D" id="2.30.40.10">
    <property type="entry name" value="Urease, subunit C, domain 1"/>
    <property type="match status" value="1"/>
</dbReference>
<protein>
    <submittedName>
        <fullName evidence="3">Putative selenium metabolism protein SsnA</fullName>
    </submittedName>
</protein>
<dbReference type="InterPro" id="IPR011059">
    <property type="entry name" value="Metal-dep_hydrolase_composite"/>
</dbReference>
<dbReference type="OrthoDB" id="9807210at2"/>
<dbReference type="InterPro" id="IPR032466">
    <property type="entry name" value="Metal_Hydrolase"/>
</dbReference>
<dbReference type="STRING" id="1122934.SAMN02745691_00485"/>